<feature type="region of interest" description="Disordered" evidence="3">
    <location>
        <begin position="731"/>
        <end position="779"/>
    </location>
</feature>
<dbReference type="SUPFAM" id="SSF100934">
    <property type="entry name" value="Heat shock protein 70kD (HSP70), C-terminal subdomain"/>
    <property type="match status" value="2"/>
</dbReference>
<dbReference type="PANTHER" id="PTHR45639:SF4">
    <property type="entry name" value="HSC70CB, ISOFORM G"/>
    <property type="match status" value="1"/>
</dbReference>
<proteinExistence type="predicted"/>
<organism evidence="4 5">
    <name type="scientific">Furculomyces boomerangus</name>
    <dbReference type="NCBI Taxonomy" id="61424"/>
    <lineage>
        <taxon>Eukaryota</taxon>
        <taxon>Fungi</taxon>
        <taxon>Fungi incertae sedis</taxon>
        <taxon>Zoopagomycota</taxon>
        <taxon>Kickxellomycotina</taxon>
        <taxon>Harpellomycetes</taxon>
        <taxon>Harpellales</taxon>
        <taxon>Harpellaceae</taxon>
        <taxon>Furculomyces</taxon>
    </lineage>
</organism>
<dbReference type="Gene3D" id="2.60.34.10">
    <property type="entry name" value="Substrate Binding Domain Of DNAk, Chain A, domain 1"/>
    <property type="match status" value="1"/>
</dbReference>
<dbReference type="FunFam" id="1.20.1270.10:FF:000002">
    <property type="entry name" value="Heat shock 70 kDa protein 4"/>
    <property type="match status" value="1"/>
</dbReference>
<dbReference type="OrthoDB" id="434160at2759"/>
<keyword evidence="5" id="KW-1185">Reference proteome</keyword>
<dbReference type="FunFam" id="3.30.30.30:FF:000002">
    <property type="entry name" value="Heat shock 70 kDa protein 4"/>
    <property type="match status" value="1"/>
</dbReference>
<dbReference type="FunFam" id="3.90.640.10:FF:000004">
    <property type="entry name" value="Heat shock 70 kDa protein 4"/>
    <property type="match status" value="1"/>
</dbReference>
<gene>
    <name evidence="4" type="ORF">BB559_003650</name>
</gene>
<protein>
    <recommendedName>
        <fullName evidence="6">Heat shock protein 70</fullName>
    </recommendedName>
</protein>
<dbReference type="Gene3D" id="3.30.30.30">
    <property type="match status" value="1"/>
</dbReference>
<dbReference type="InterPro" id="IPR043129">
    <property type="entry name" value="ATPase_NBD"/>
</dbReference>
<evidence type="ECO:0000313" key="4">
    <source>
        <dbReference type="EMBL" id="PVU92604.1"/>
    </source>
</evidence>
<dbReference type="Gene3D" id="3.90.640.10">
    <property type="entry name" value="Actin, Chain A, domain 4"/>
    <property type="match status" value="1"/>
</dbReference>
<dbReference type="GO" id="GO:0005524">
    <property type="term" value="F:ATP binding"/>
    <property type="evidence" value="ECO:0007669"/>
    <property type="project" value="UniProtKB-KW"/>
</dbReference>
<evidence type="ECO:0000313" key="5">
    <source>
        <dbReference type="Proteomes" id="UP000245699"/>
    </source>
</evidence>
<accession>A0A2T9YK04</accession>
<sequence length="779" mass="86887">MSVVGFDIGTLQSVIAVARNRGIDIITNEVSNRTTPSMVSFGPKQRHLGEMAKNLEMSNFKNTVSGLKRIIGRSLEEVLVDEAKFIGAKLVDVHGEAGVEVNYKGKPTKFSATQLYSMYLGRLRDTTASELKNKVSDVVISVPGWYTDRQRRAVMQACQIANLNCLRLINDSTAAALSYGITKSDLPEDSPRNVVFVDMGHGSFSVAVVAFKKGELAVKANAFSRNCGGRDLDQALVEHFIRILDEKYKVDIKSNPKAMIRLRAGCEKLKKNLSANPIANLNIENLLNDIDVNIAMKREEFEELIAPVLSHMGESIKEALEVSGLTSDDIYAIETVGGSIRVPAVKKKLAEDFGRELSYTLNQDEAVARGCAFQCAMLSPVFKVRDFSIRDVTLYPIDLVWEPVVGDDDTSLSIYTRSHPTPSTKVFTFYRRENFSVDAVYSKPEDLPVGTNTSIISFSVKDVKPTSSGDVSIVKVKGRLDLSGVFNINSAYAVEEKDVEEVVPPKEGEEVDPEAEPVTRVVRKLVKVADLPFEIKTQGLTDSIVSQFITAELDMHKADTDVVKTENSKNSLEEYIYDTRSKIEGSHKKYIKPEDCKKFLLSLNEAEDWLYSEEGEDSTYDSYVKKLDKLKSVGDLVQERAVEADARPKASKQLRDAVHHWADLATSSDSKYSHITREDREKVLAFIDRTQTWLDEKSERQSKLNLWDPPFLFSHEILKERESLTKFASSIMSKPKPKATVVESAPESATATPAPQGEEKEEMDDIEQSDEPKEEMDVD</sequence>
<dbReference type="Proteomes" id="UP000245699">
    <property type="component" value="Unassembled WGS sequence"/>
</dbReference>
<dbReference type="GO" id="GO:0005829">
    <property type="term" value="C:cytosol"/>
    <property type="evidence" value="ECO:0007669"/>
    <property type="project" value="TreeGrafter"/>
</dbReference>
<feature type="compositionally biased region" description="Acidic residues" evidence="3">
    <location>
        <begin position="759"/>
        <end position="779"/>
    </location>
</feature>
<feature type="compositionally biased region" description="Low complexity" evidence="3">
    <location>
        <begin position="743"/>
        <end position="755"/>
    </location>
</feature>
<dbReference type="FunFam" id="3.30.420.40:FF:000171">
    <property type="entry name" value="Heat shock 70 kDa protein 4"/>
    <property type="match status" value="2"/>
</dbReference>
<dbReference type="GO" id="GO:0005634">
    <property type="term" value="C:nucleus"/>
    <property type="evidence" value="ECO:0007669"/>
    <property type="project" value="TreeGrafter"/>
</dbReference>
<reference evidence="4 5" key="1">
    <citation type="journal article" date="2018" name="MBio">
        <title>Comparative Genomics Reveals the Core Gene Toolbox for the Fungus-Insect Symbiosis.</title>
        <authorList>
            <person name="Wang Y."/>
            <person name="Stata M."/>
            <person name="Wang W."/>
            <person name="Stajich J.E."/>
            <person name="White M.M."/>
            <person name="Moncalvo J.M."/>
        </authorList>
    </citation>
    <scope>NUCLEOTIDE SEQUENCE [LARGE SCALE GENOMIC DNA]</scope>
    <source>
        <strain evidence="4 5">AUS-77-4</strain>
    </source>
</reference>
<dbReference type="InterPro" id="IPR029047">
    <property type="entry name" value="HSP70_peptide-bd_sf"/>
</dbReference>
<dbReference type="AlphaFoldDB" id="A0A2T9YK04"/>
<name>A0A2T9YK04_9FUNG</name>
<dbReference type="PRINTS" id="PR00301">
    <property type="entry name" value="HEATSHOCK70"/>
</dbReference>
<dbReference type="InterPro" id="IPR013126">
    <property type="entry name" value="Hsp_70_fam"/>
</dbReference>
<dbReference type="EMBL" id="MBFT01000356">
    <property type="protein sequence ID" value="PVU92604.1"/>
    <property type="molecule type" value="Genomic_DNA"/>
</dbReference>
<evidence type="ECO:0000256" key="2">
    <source>
        <dbReference type="ARBA" id="ARBA00022840"/>
    </source>
</evidence>
<evidence type="ECO:0000256" key="3">
    <source>
        <dbReference type="SAM" id="MobiDB-lite"/>
    </source>
</evidence>
<dbReference type="Gene3D" id="1.20.1270.10">
    <property type="match status" value="1"/>
</dbReference>
<dbReference type="STRING" id="61424.A0A2T9YK04"/>
<dbReference type="InterPro" id="IPR029048">
    <property type="entry name" value="HSP70_C_sf"/>
</dbReference>
<dbReference type="SUPFAM" id="SSF53067">
    <property type="entry name" value="Actin-like ATPase domain"/>
    <property type="match status" value="2"/>
</dbReference>
<evidence type="ECO:0008006" key="6">
    <source>
        <dbReference type="Google" id="ProtNLM"/>
    </source>
</evidence>
<dbReference type="GO" id="GO:0140662">
    <property type="term" value="F:ATP-dependent protein folding chaperone"/>
    <property type="evidence" value="ECO:0007669"/>
    <property type="project" value="InterPro"/>
</dbReference>
<dbReference type="Gene3D" id="3.30.420.40">
    <property type="match status" value="2"/>
</dbReference>
<comment type="caution">
    <text evidence="4">The sequence shown here is derived from an EMBL/GenBank/DDBJ whole genome shotgun (WGS) entry which is preliminary data.</text>
</comment>
<keyword evidence="1" id="KW-0547">Nucleotide-binding</keyword>
<dbReference type="PANTHER" id="PTHR45639">
    <property type="entry name" value="HSC70CB, ISOFORM G-RELATED"/>
    <property type="match status" value="1"/>
</dbReference>
<dbReference type="Pfam" id="PF00012">
    <property type="entry name" value="HSP70"/>
    <property type="match status" value="1"/>
</dbReference>
<evidence type="ECO:0000256" key="1">
    <source>
        <dbReference type="ARBA" id="ARBA00022741"/>
    </source>
</evidence>
<keyword evidence="2" id="KW-0067">ATP-binding</keyword>
<dbReference type="SUPFAM" id="SSF100920">
    <property type="entry name" value="Heat shock protein 70kD (HSP70), peptide-binding domain"/>
    <property type="match status" value="1"/>
</dbReference>